<name>A0ABT7FCE2_9RHOB</name>
<gene>
    <name evidence="1" type="ORF">QO034_06615</name>
</gene>
<keyword evidence="2" id="KW-1185">Reference proteome</keyword>
<comment type="caution">
    <text evidence="1">The sequence shown here is derived from an EMBL/GenBank/DDBJ whole genome shotgun (WGS) entry which is preliminary data.</text>
</comment>
<dbReference type="RefSeq" id="WP_284484711.1">
    <property type="nucleotide sequence ID" value="NZ_JASNJE010000005.1"/>
</dbReference>
<sequence>MAWYSTGTVAVTNGSTAVTGTGTGWFGALQDGWGFVGPDGRVYEIDTVVSATSITLAQAYQGTTASGQAYSAFPTNAIEIDLAAAIQQLITDFQSVVTGAGAGKFDAGSVAAPGVAFEVDPDTGLRRVSANKVALVAGGADQLALTGGVATGAAVQASPSDTTVGRLLTTGAFGLGGTGAQVITDFNAADRSGYYAIADLSAASNKPAGWNSGPASVHVTGSFNANNMTQYAVSLNGGGKVAIRSYRSSNWSGWSEVYTANSVLGTVSQSGGVPTGAVIESGSNANGEYTRWADGTQICTNGNAAITTAPAAFTGTITKVDGDKLWIGRWF</sequence>
<accession>A0ABT7FCE2</accession>
<proteinExistence type="predicted"/>
<evidence type="ECO:0000313" key="1">
    <source>
        <dbReference type="EMBL" id="MDK3072777.1"/>
    </source>
</evidence>
<evidence type="ECO:0000313" key="2">
    <source>
        <dbReference type="Proteomes" id="UP001227126"/>
    </source>
</evidence>
<dbReference type="CDD" id="cd19958">
    <property type="entry name" value="pyocin_knob"/>
    <property type="match status" value="1"/>
</dbReference>
<dbReference type="EMBL" id="JASNJE010000005">
    <property type="protein sequence ID" value="MDK3072777.1"/>
    <property type="molecule type" value="Genomic_DNA"/>
</dbReference>
<dbReference type="Proteomes" id="UP001227126">
    <property type="component" value="Unassembled WGS sequence"/>
</dbReference>
<protein>
    <submittedName>
        <fullName evidence="1">Pyocin knob domain-containing protein</fullName>
    </submittedName>
</protein>
<organism evidence="1 2">
    <name type="scientific">Sedimentitalea xiamensis</name>
    <dbReference type="NCBI Taxonomy" id="3050037"/>
    <lineage>
        <taxon>Bacteria</taxon>
        <taxon>Pseudomonadati</taxon>
        <taxon>Pseudomonadota</taxon>
        <taxon>Alphaproteobacteria</taxon>
        <taxon>Rhodobacterales</taxon>
        <taxon>Paracoccaceae</taxon>
        <taxon>Sedimentitalea</taxon>
    </lineage>
</organism>
<reference evidence="1 2" key="1">
    <citation type="submission" date="2023-05" db="EMBL/GenBank/DDBJ databases">
        <title>Sedimentitalea sp. nov. JM2-8.</title>
        <authorList>
            <person name="Huang J."/>
        </authorList>
    </citation>
    <scope>NUCLEOTIDE SEQUENCE [LARGE SCALE GENOMIC DNA]</scope>
    <source>
        <strain evidence="1 2">JM2-8</strain>
    </source>
</reference>